<keyword evidence="2" id="KW-1185">Reference proteome</keyword>
<name>A0A202BET0_CHRVL</name>
<comment type="caution">
    <text evidence="1">The sequence shown here is derived from an EMBL/GenBank/DDBJ whole genome shotgun (WGS) entry which is preliminary data.</text>
</comment>
<dbReference type="RefSeq" id="WP_087697152.1">
    <property type="nucleotide sequence ID" value="NZ_NHOO01000002.1"/>
</dbReference>
<evidence type="ECO:0000313" key="1">
    <source>
        <dbReference type="EMBL" id="OVE50026.1"/>
    </source>
</evidence>
<protein>
    <submittedName>
        <fullName evidence="1">Uncharacterized protein</fullName>
    </submittedName>
</protein>
<gene>
    <name evidence="1" type="ORF">CBW21_01875</name>
</gene>
<dbReference type="Proteomes" id="UP000196342">
    <property type="component" value="Unassembled WGS sequence"/>
</dbReference>
<organism evidence="1 2">
    <name type="scientific">Chromobacterium violaceum</name>
    <dbReference type="NCBI Taxonomy" id="536"/>
    <lineage>
        <taxon>Bacteria</taxon>
        <taxon>Pseudomonadati</taxon>
        <taxon>Pseudomonadota</taxon>
        <taxon>Betaproteobacteria</taxon>
        <taxon>Neisseriales</taxon>
        <taxon>Chromobacteriaceae</taxon>
        <taxon>Chromobacterium</taxon>
    </lineage>
</organism>
<dbReference type="EMBL" id="NHOO01000002">
    <property type="protein sequence ID" value="OVE50026.1"/>
    <property type="molecule type" value="Genomic_DNA"/>
</dbReference>
<evidence type="ECO:0000313" key="2">
    <source>
        <dbReference type="Proteomes" id="UP000196342"/>
    </source>
</evidence>
<proteinExistence type="predicted"/>
<dbReference type="AlphaFoldDB" id="A0A202BET0"/>
<sequence length="176" mass="18966">MEPDDIFPAGARGLFRREVFERKTAAEPEPEPFEPKWRVCLAASLVTALLVAGLAMLDQARQYRLCGQRDGDNGVGEPFFVTFYANGKYAAGVAPGRAVRMRYHQGMSPPSPPLVGVVVDVRQGRPDPRQAGVCLRRWQDGGADYRIRVRLPPGGFGAGAGGWVSGVPETGPAFPG</sequence>
<accession>A0A202BET0</accession>
<reference evidence="1 2" key="1">
    <citation type="submission" date="2017-05" db="EMBL/GenBank/DDBJ databases">
        <title>Chromobacterium violaceum GHPS1 isolated from Hydrocarbon polluted soil in French Guiana display an awesome secondary metabolite arsenal and a battery of drug and heavy-metal-resistance and detoxification of xenobiotics proteins.</title>
        <authorList>
            <person name="Belbahri L."/>
        </authorList>
    </citation>
    <scope>NUCLEOTIDE SEQUENCE [LARGE SCALE GENOMIC DNA]</scope>
    <source>
        <strain evidence="1 2">GHPS1</strain>
    </source>
</reference>